<accession>A0A0E9QW34</accession>
<proteinExistence type="predicted"/>
<reference evidence="1" key="1">
    <citation type="submission" date="2014-11" db="EMBL/GenBank/DDBJ databases">
        <authorList>
            <person name="Amaro Gonzalez C."/>
        </authorList>
    </citation>
    <scope>NUCLEOTIDE SEQUENCE</scope>
</reference>
<dbReference type="EMBL" id="GBXM01088284">
    <property type="protein sequence ID" value="JAH20293.1"/>
    <property type="molecule type" value="Transcribed_RNA"/>
</dbReference>
<name>A0A0E9QW34_ANGAN</name>
<evidence type="ECO:0000313" key="1">
    <source>
        <dbReference type="EMBL" id="JAH20293.1"/>
    </source>
</evidence>
<organism evidence="1">
    <name type="scientific">Anguilla anguilla</name>
    <name type="common">European freshwater eel</name>
    <name type="synonym">Muraena anguilla</name>
    <dbReference type="NCBI Taxonomy" id="7936"/>
    <lineage>
        <taxon>Eukaryota</taxon>
        <taxon>Metazoa</taxon>
        <taxon>Chordata</taxon>
        <taxon>Craniata</taxon>
        <taxon>Vertebrata</taxon>
        <taxon>Euteleostomi</taxon>
        <taxon>Actinopterygii</taxon>
        <taxon>Neopterygii</taxon>
        <taxon>Teleostei</taxon>
        <taxon>Anguilliformes</taxon>
        <taxon>Anguillidae</taxon>
        <taxon>Anguilla</taxon>
    </lineage>
</organism>
<reference evidence="1" key="2">
    <citation type="journal article" date="2015" name="Fish Shellfish Immunol.">
        <title>Early steps in the European eel (Anguilla anguilla)-Vibrio vulnificus interaction in the gills: Role of the RtxA13 toxin.</title>
        <authorList>
            <person name="Callol A."/>
            <person name="Pajuelo D."/>
            <person name="Ebbesson L."/>
            <person name="Teles M."/>
            <person name="MacKenzie S."/>
            <person name="Amaro C."/>
        </authorList>
    </citation>
    <scope>NUCLEOTIDE SEQUENCE</scope>
</reference>
<protein>
    <submittedName>
        <fullName evidence="1">Uncharacterized protein</fullName>
    </submittedName>
</protein>
<dbReference type="AlphaFoldDB" id="A0A0E9QW34"/>
<sequence>MSIISFSLLDKIYDLDKIRQRSIYNF</sequence>